<evidence type="ECO:0000313" key="3">
    <source>
        <dbReference type="Proteomes" id="UP000800036"/>
    </source>
</evidence>
<dbReference type="PANTHER" id="PTHR28288:SF1">
    <property type="entry name" value="INHIBITOR I9 DOMAIN-CONTAINING PROTEIN"/>
    <property type="match status" value="1"/>
</dbReference>
<dbReference type="GO" id="GO:0004866">
    <property type="term" value="F:endopeptidase inhibitor activity"/>
    <property type="evidence" value="ECO:0007669"/>
    <property type="project" value="TreeGrafter"/>
</dbReference>
<dbReference type="Gene3D" id="3.30.70.80">
    <property type="entry name" value="Peptidase S8 propeptide/proteinase inhibitor I9"/>
    <property type="match status" value="1"/>
</dbReference>
<dbReference type="SUPFAM" id="SSF54897">
    <property type="entry name" value="Protease propeptides/inhibitors"/>
    <property type="match status" value="1"/>
</dbReference>
<comment type="similarity">
    <text evidence="1">Belongs to the protease inhibitor I9 family.</text>
</comment>
<evidence type="ECO:0000313" key="2">
    <source>
        <dbReference type="EMBL" id="KAF1970169.1"/>
    </source>
</evidence>
<accession>A0A6A5V1Q0</accession>
<gene>
    <name evidence="2" type="ORF">BU23DRAFT_557059</name>
</gene>
<dbReference type="PANTHER" id="PTHR28288">
    <property type="entry name" value="PROTEASE B INHIBITOR 2"/>
    <property type="match status" value="1"/>
</dbReference>
<proteinExistence type="inferred from homology"/>
<name>A0A6A5V1Q0_9PLEO</name>
<organism evidence="2 3">
    <name type="scientific">Bimuria novae-zelandiae CBS 107.79</name>
    <dbReference type="NCBI Taxonomy" id="1447943"/>
    <lineage>
        <taxon>Eukaryota</taxon>
        <taxon>Fungi</taxon>
        <taxon>Dikarya</taxon>
        <taxon>Ascomycota</taxon>
        <taxon>Pezizomycotina</taxon>
        <taxon>Dothideomycetes</taxon>
        <taxon>Pleosporomycetidae</taxon>
        <taxon>Pleosporales</taxon>
        <taxon>Massarineae</taxon>
        <taxon>Didymosphaeriaceae</taxon>
        <taxon>Bimuria</taxon>
    </lineage>
</organism>
<keyword evidence="3" id="KW-1185">Reference proteome</keyword>
<sequence>MAVAPTFHNVIISFPKDAPGQLLEDAKEKVRNTAGAKITHEYTIINAFAASVPDTMFSDLQALSTKYPPVIEGDGIVTTQATKPGGAQVGI</sequence>
<dbReference type="OrthoDB" id="3888684at2759"/>
<dbReference type="InterPro" id="IPR052471">
    <property type="entry name" value="PBI_I9"/>
</dbReference>
<dbReference type="InterPro" id="IPR037045">
    <property type="entry name" value="S8pro/Inhibitor_I9_sf"/>
</dbReference>
<dbReference type="Proteomes" id="UP000800036">
    <property type="component" value="Unassembled WGS sequence"/>
</dbReference>
<dbReference type="GO" id="GO:0042144">
    <property type="term" value="P:vacuole fusion, non-autophagic"/>
    <property type="evidence" value="ECO:0007669"/>
    <property type="project" value="TreeGrafter"/>
</dbReference>
<dbReference type="EMBL" id="ML976703">
    <property type="protein sequence ID" value="KAF1970169.1"/>
    <property type="molecule type" value="Genomic_DNA"/>
</dbReference>
<reference evidence="2" key="1">
    <citation type="journal article" date="2020" name="Stud. Mycol.">
        <title>101 Dothideomycetes genomes: a test case for predicting lifestyles and emergence of pathogens.</title>
        <authorList>
            <person name="Haridas S."/>
            <person name="Albert R."/>
            <person name="Binder M."/>
            <person name="Bloem J."/>
            <person name="Labutti K."/>
            <person name="Salamov A."/>
            <person name="Andreopoulos B."/>
            <person name="Baker S."/>
            <person name="Barry K."/>
            <person name="Bills G."/>
            <person name="Bluhm B."/>
            <person name="Cannon C."/>
            <person name="Castanera R."/>
            <person name="Culley D."/>
            <person name="Daum C."/>
            <person name="Ezra D."/>
            <person name="Gonzalez J."/>
            <person name="Henrissat B."/>
            <person name="Kuo A."/>
            <person name="Liang C."/>
            <person name="Lipzen A."/>
            <person name="Lutzoni F."/>
            <person name="Magnuson J."/>
            <person name="Mondo S."/>
            <person name="Nolan M."/>
            <person name="Ohm R."/>
            <person name="Pangilinan J."/>
            <person name="Park H.-J."/>
            <person name="Ramirez L."/>
            <person name="Alfaro M."/>
            <person name="Sun H."/>
            <person name="Tritt A."/>
            <person name="Yoshinaga Y."/>
            <person name="Zwiers L.-H."/>
            <person name="Turgeon B."/>
            <person name="Goodwin S."/>
            <person name="Spatafora J."/>
            <person name="Crous P."/>
            <person name="Grigoriev I."/>
        </authorList>
    </citation>
    <scope>NUCLEOTIDE SEQUENCE</scope>
    <source>
        <strain evidence="2">CBS 107.79</strain>
    </source>
</reference>
<protein>
    <recommendedName>
        <fullName evidence="4">Inhibitor I9 domain-containing protein</fullName>
    </recommendedName>
</protein>
<evidence type="ECO:0008006" key="4">
    <source>
        <dbReference type="Google" id="ProtNLM"/>
    </source>
</evidence>
<dbReference type="AlphaFoldDB" id="A0A6A5V1Q0"/>
<evidence type="ECO:0000256" key="1">
    <source>
        <dbReference type="ARBA" id="ARBA00038069"/>
    </source>
</evidence>